<comment type="caution">
    <text evidence="7">The sequence shown here is derived from an EMBL/GenBank/DDBJ whole genome shotgun (WGS) entry which is preliminary data.</text>
</comment>
<name>A0ABQ7S6V3_9ACAR</name>
<evidence type="ECO:0000256" key="2">
    <source>
        <dbReference type="ARBA" id="ARBA00008919"/>
    </source>
</evidence>
<evidence type="ECO:0000256" key="1">
    <source>
        <dbReference type="ARBA" id="ARBA00004922"/>
    </source>
</evidence>
<evidence type="ECO:0000256" key="5">
    <source>
        <dbReference type="RuleBase" id="RU003832"/>
    </source>
</evidence>
<protein>
    <recommendedName>
        <fullName evidence="5">Fucosyltransferase</fullName>
        <ecNumber evidence="5">2.4.1.-</ecNumber>
    </recommendedName>
</protein>
<feature type="non-terminal residue" evidence="7">
    <location>
        <position position="1"/>
    </location>
</feature>
<sequence length="107" mass="12657">MVNEEYKFYLAFENSNCRDYITEKLFLNAFRRDDPQHLVIPIVMGGKSRDDYKRIAPSGSYIHVDDFRSPRELAEYLHQIDHNDTLFMSYFGNARSLIRLDQCLLST</sequence>
<evidence type="ECO:0000256" key="3">
    <source>
        <dbReference type="ARBA" id="ARBA00022676"/>
    </source>
</evidence>
<comment type="pathway">
    <text evidence="1">Protein modification; protein glycosylation.</text>
</comment>
<organism evidence="7 8">
    <name type="scientific">Fragariocoptes setiger</name>
    <dbReference type="NCBI Taxonomy" id="1670756"/>
    <lineage>
        <taxon>Eukaryota</taxon>
        <taxon>Metazoa</taxon>
        <taxon>Ecdysozoa</taxon>
        <taxon>Arthropoda</taxon>
        <taxon>Chelicerata</taxon>
        <taxon>Arachnida</taxon>
        <taxon>Acari</taxon>
        <taxon>Acariformes</taxon>
        <taxon>Trombidiformes</taxon>
        <taxon>Prostigmata</taxon>
        <taxon>Eupodina</taxon>
        <taxon>Eriophyoidea</taxon>
        <taxon>Phytoptidae</taxon>
        <taxon>Fragariocoptes</taxon>
    </lineage>
</organism>
<keyword evidence="8" id="KW-1185">Reference proteome</keyword>
<evidence type="ECO:0000313" key="8">
    <source>
        <dbReference type="Proteomes" id="UP000825002"/>
    </source>
</evidence>
<keyword evidence="5" id="KW-0472">Membrane</keyword>
<keyword evidence="5" id="KW-0333">Golgi apparatus</keyword>
<reference evidence="7 8" key="1">
    <citation type="submission" date="2020-10" db="EMBL/GenBank/DDBJ databases">
        <authorList>
            <person name="Klimov P.B."/>
            <person name="Dyachkov S.M."/>
            <person name="Chetverikov P.E."/>
        </authorList>
    </citation>
    <scope>NUCLEOTIDE SEQUENCE [LARGE SCALE GENOMIC DNA]</scope>
    <source>
        <strain evidence="7">BMOC 18-1129-001#AD2665</strain>
        <tissue evidence="7">Entire mites</tissue>
    </source>
</reference>
<evidence type="ECO:0000313" key="7">
    <source>
        <dbReference type="EMBL" id="KAG9509164.1"/>
    </source>
</evidence>
<dbReference type="EC" id="2.4.1.-" evidence="5"/>
<keyword evidence="4 5" id="KW-0808">Transferase</keyword>
<dbReference type="Gene3D" id="3.40.50.11660">
    <property type="entry name" value="Glycosyl transferase family 10, C-terminal domain"/>
    <property type="match status" value="1"/>
</dbReference>
<evidence type="ECO:0000256" key="4">
    <source>
        <dbReference type="ARBA" id="ARBA00022679"/>
    </source>
</evidence>
<dbReference type="PANTHER" id="PTHR11929:SF145">
    <property type="entry name" value="ALPHA-(1,3)-FUCOSYLTRANSFERASE FUT-1"/>
    <property type="match status" value="1"/>
</dbReference>
<evidence type="ECO:0000259" key="6">
    <source>
        <dbReference type="Pfam" id="PF00852"/>
    </source>
</evidence>
<gene>
    <name evidence="7" type="primary">FucTA</name>
    <name evidence="7" type="ORF">GZH46_02326</name>
</gene>
<dbReference type="InterPro" id="IPR038577">
    <property type="entry name" value="GT10-like_C_sf"/>
</dbReference>
<comment type="subcellular location">
    <subcellularLocation>
        <location evidence="5">Golgi apparatus</location>
        <location evidence="5">Golgi stack membrane</location>
        <topology evidence="5">Single-pass type II membrane protein</topology>
    </subcellularLocation>
</comment>
<dbReference type="InterPro" id="IPR001503">
    <property type="entry name" value="Glyco_trans_10"/>
</dbReference>
<keyword evidence="3 5" id="KW-0328">Glycosyltransferase</keyword>
<dbReference type="Proteomes" id="UP000825002">
    <property type="component" value="Unassembled WGS sequence"/>
</dbReference>
<dbReference type="PANTHER" id="PTHR11929">
    <property type="entry name" value="ALPHA- 1,3 -FUCOSYLTRANSFERASE"/>
    <property type="match status" value="1"/>
</dbReference>
<feature type="domain" description="Fucosyltransferase C-terminal" evidence="6">
    <location>
        <begin position="2"/>
        <end position="92"/>
    </location>
</feature>
<proteinExistence type="inferred from homology"/>
<comment type="similarity">
    <text evidence="2 5">Belongs to the glycosyltransferase 10 family.</text>
</comment>
<accession>A0ABQ7S6V3</accession>
<dbReference type="InterPro" id="IPR055270">
    <property type="entry name" value="Glyco_tran_10_C"/>
</dbReference>
<dbReference type="Pfam" id="PF00852">
    <property type="entry name" value="Glyco_transf_10"/>
    <property type="match status" value="1"/>
</dbReference>
<dbReference type="EMBL" id="JAIFTH010000636">
    <property type="protein sequence ID" value="KAG9509164.1"/>
    <property type="molecule type" value="Genomic_DNA"/>
</dbReference>
<keyword evidence="5" id="KW-0812">Transmembrane</keyword>
<dbReference type="SUPFAM" id="SSF53756">
    <property type="entry name" value="UDP-Glycosyltransferase/glycogen phosphorylase"/>
    <property type="match status" value="1"/>
</dbReference>